<dbReference type="EMBL" id="JBHSGR010000001">
    <property type="protein sequence ID" value="MFC4691769.1"/>
    <property type="molecule type" value="Genomic_DNA"/>
</dbReference>
<sequence length="166" mass="18011">MTRSPDFLPVLSRGRHRTPARGACFLEYTALLAGEPFSDAPACVDAELAAVLRHANDVLSDADRPRLVPLLGRAIGLAVPAAAARLRREAARRFAAAVGSTLSVDERRFVRTAHVDRLFWSLMFEPVPVSTSAAWVDRLVERLDLLHGCYESVVAELTARPAPAVG</sequence>
<comment type="caution">
    <text evidence="1">The sequence shown here is derived from an EMBL/GenBank/DDBJ whole genome shotgun (WGS) entry which is preliminary data.</text>
</comment>
<dbReference type="RefSeq" id="WP_387984719.1">
    <property type="nucleotide sequence ID" value="NZ_JBHSGR010000001.1"/>
</dbReference>
<reference evidence="2" key="1">
    <citation type="journal article" date="2019" name="Int. J. Syst. Evol. Microbiol.">
        <title>The Global Catalogue of Microorganisms (GCM) 10K type strain sequencing project: providing services to taxonomists for standard genome sequencing and annotation.</title>
        <authorList>
            <consortium name="The Broad Institute Genomics Platform"/>
            <consortium name="The Broad Institute Genome Sequencing Center for Infectious Disease"/>
            <person name="Wu L."/>
            <person name="Ma J."/>
        </authorList>
    </citation>
    <scope>NUCLEOTIDE SEQUENCE [LARGE SCALE GENOMIC DNA]</scope>
    <source>
        <strain evidence="2">CCUG 62763</strain>
    </source>
</reference>
<evidence type="ECO:0000313" key="2">
    <source>
        <dbReference type="Proteomes" id="UP001596025"/>
    </source>
</evidence>
<dbReference type="Proteomes" id="UP001596025">
    <property type="component" value="Unassembled WGS sequence"/>
</dbReference>
<keyword evidence="2" id="KW-1185">Reference proteome</keyword>
<name>A0ABV9LC89_9ACTN</name>
<proteinExistence type="predicted"/>
<organism evidence="1 2">
    <name type="scientific">Geodermatophilus arenarius</name>
    <dbReference type="NCBI Taxonomy" id="1137990"/>
    <lineage>
        <taxon>Bacteria</taxon>
        <taxon>Bacillati</taxon>
        <taxon>Actinomycetota</taxon>
        <taxon>Actinomycetes</taxon>
        <taxon>Geodermatophilales</taxon>
        <taxon>Geodermatophilaceae</taxon>
        <taxon>Geodermatophilus</taxon>
    </lineage>
</organism>
<accession>A0ABV9LC89</accession>
<protein>
    <submittedName>
        <fullName evidence="1">Uncharacterized protein</fullName>
    </submittedName>
</protein>
<gene>
    <name evidence="1" type="ORF">ACFO3M_00015</name>
</gene>
<evidence type="ECO:0000313" key="1">
    <source>
        <dbReference type="EMBL" id="MFC4691769.1"/>
    </source>
</evidence>